<accession>A0ABX6YK41</accession>
<dbReference type="InterPro" id="IPR013118">
    <property type="entry name" value="Mannitol_DH_C"/>
</dbReference>
<keyword evidence="5 7" id="KW-0520">NAD</keyword>
<feature type="binding site" evidence="7">
    <location>
        <begin position="3"/>
        <end position="14"/>
    </location>
    <ligand>
        <name>NAD(+)</name>
        <dbReference type="ChEBI" id="CHEBI:57540"/>
    </ligand>
</feature>
<dbReference type="HAMAP" id="MF_00196">
    <property type="entry name" value="Mannitol_dehydrog"/>
    <property type="match status" value="1"/>
</dbReference>
<evidence type="ECO:0000259" key="9">
    <source>
        <dbReference type="Pfam" id="PF08125"/>
    </source>
</evidence>
<dbReference type="InterPro" id="IPR013131">
    <property type="entry name" value="Mannitol_DH_N"/>
</dbReference>
<dbReference type="SUPFAM" id="SSF51735">
    <property type="entry name" value="NAD(P)-binding Rossmann-fold domains"/>
    <property type="match status" value="1"/>
</dbReference>
<reference evidence="10 11" key="1">
    <citation type="submission" date="2020-12" db="EMBL/GenBank/DDBJ databases">
        <title>Microbacterium sp. HY060.</title>
        <authorList>
            <person name="Zhou J."/>
        </authorList>
    </citation>
    <scope>NUCLEOTIDE SEQUENCE [LARGE SCALE GENOMIC DNA]</scope>
    <source>
        <strain evidence="10 11">HY60</strain>
    </source>
</reference>
<name>A0ABX6YK41_9MICO</name>
<dbReference type="SUPFAM" id="SSF48179">
    <property type="entry name" value="6-phosphogluconate dehydrogenase C-terminal domain-like"/>
    <property type="match status" value="1"/>
</dbReference>
<evidence type="ECO:0000256" key="1">
    <source>
        <dbReference type="ARBA" id="ARBA00006541"/>
    </source>
</evidence>
<dbReference type="PRINTS" id="PR00084">
    <property type="entry name" value="MTLDHDRGNASE"/>
</dbReference>
<dbReference type="Pfam" id="PF01232">
    <property type="entry name" value="Mannitol_dh"/>
    <property type="match status" value="1"/>
</dbReference>
<dbReference type="GO" id="GO:0008926">
    <property type="term" value="F:mannitol-1-phosphate 5-dehydrogenase activity"/>
    <property type="evidence" value="ECO:0007669"/>
    <property type="project" value="UniProtKB-EC"/>
</dbReference>
<dbReference type="PANTHER" id="PTHR30524:SF0">
    <property type="entry name" value="ALTRONATE OXIDOREDUCTASE-RELATED"/>
    <property type="match status" value="1"/>
</dbReference>
<dbReference type="RefSeq" id="WP_166988290.1">
    <property type="nucleotide sequence ID" value="NZ_CP061169.1"/>
</dbReference>
<keyword evidence="11" id="KW-1185">Reference proteome</keyword>
<dbReference type="Proteomes" id="UP000662814">
    <property type="component" value="Chromosome"/>
</dbReference>
<dbReference type="InterPro" id="IPR036291">
    <property type="entry name" value="NAD(P)-bd_dom_sf"/>
</dbReference>
<dbReference type="EMBL" id="CP061169">
    <property type="protein sequence ID" value="QPZ39157.1"/>
    <property type="molecule type" value="Genomic_DNA"/>
</dbReference>
<dbReference type="InterPro" id="IPR023028">
    <property type="entry name" value="Mannitol_1_phos_5_DH"/>
</dbReference>
<dbReference type="PANTHER" id="PTHR30524">
    <property type="entry name" value="MANNITOL-1-PHOSPHATE 5-DEHYDROGENASE"/>
    <property type="match status" value="1"/>
</dbReference>
<organism evidence="10 11">
    <name type="scientific">Paramicrobacterium chengjingii</name>
    <dbReference type="NCBI Taxonomy" id="2769067"/>
    <lineage>
        <taxon>Bacteria</taxon>
        <taxon>Bacillati</taxon>
        <taxon>Actinomycetota</taxon>
        <taxon>Actinomycetes</taxon>
        <taxon>Micrococcales</taxon>
        <taxon>Microbacteriaceae</taxon>
        <taxon>Paramicrobacterium</taxon>
    </lineage>
</organism>
<evidence type="ECO:0000256" key="2">
    <source>
        <dbReference type="ARBA" id="ARBA00012939"/>
    </source>
</evidence>
<sequence length="381" mass="40935">MKAVHFGAGNIGRGFIGLLLHDAGYDVVFSDVNPELIDALQRADSYTVHEVGDGGNDLVVTGFSAVNSAEDEERLVAELATADVITTAVGPNVLRFIAPAIAKGLAARSDDLAPAAVMACENAIGATDTLRAHVEENAGADWRAIAQRAVFANTAVDRIVPTQAADAGIDVTVEAFHEWVVERTPFDDAEPTLPGAHFVDDLAPYIERKLFTVNTGHATTAYFGFLAGHEKVADAAADPRVHDKVRRVLEETSEYLVAVHGLKTDEQTAYREKILSRFTNEYLPDTVQRVGREPLRKLSRNERFIGPAAAIAERGDSPDALIDAIGAALQFHVADDAQSQEMAELLESLDAAEFTAQVTGLEPGHPLFDRICAEVAAVTRE</sequence>
<dbReference type="InterPro" id="IPR013328">
    <property type="entry name" value="6PGD_dom2"/>
</dbReference>
<gene>
    <name evidence="7" type="primary">mtlD</name>
    <name evidence="10" type="ORF">HCR76_03540</name>
</gene>
<dbReference type="Pfam" id="PF08125">
    <property type="entry name" value="Mannitol_dh_C"/>
    <property type="match status" value="1"/>
</dbReference>
<dbReference type="EC" id="1.1.1.17" evidence="2 7"/>
<evidence type="ECO:0000313" key="10">
    <source>
        <dbReference type="EMBL" id="QPZ39157.1"/>
    </source>
</evidence>
<proteinExistence type="inferred from homology"/>
<evidence type="ECO:0000256" key="6">
    <source>
        <dbReference type="ARBA" id="ARBA00048615"/>
    </source>
</evidence>
<evidence type="ECO:0000313" key="11">
    <source>
        <dbReference type="Proteomes" id="UP000662814"/>
    </source>
</evidence>
<feature type="domain" description="Mannitol dehydrogenase C-terminal" evidence="9">
    <location>
        <begin position="201"/>
        <end position="348"/>
    </location>
</feature>
<dbReference type="InterPro" id="IPR000669">
    <property type="entry name" value="Mannitol_DH"/>
</dbReference>
<feature type="domain" description="Mannitol dehydrogenase N-terminal" evidence="8">
    <location>
        <begin position="1"/>
        <end position="194"/>
    </location>
</feature>
<evidence type="ECO:0000256" key="3">
    <source>
        <dbReference type="ARBA" id="ARBA00016219"/>
    </source>
</evidence>
<comment type="similarity">
    <text evidence="1 7">Belongs to the mannitol dehydrogenase family.</text>
</comment>
<keyword evidence="4 7" id="KW-0560">Oxidoreductase</keyword>
<dbReference type="Gene3D" id="3.40.50.720">
    <property type="entry name" value="NAD(P)-binding Rossmann-like Domain"/>
    <property type="match status" value="1"/>
</dbReference>
<dbReference type="InterPro" id="IPR008927">
    <property type="entry name" value="6-PGluconate_DH-like_C_sf"/>
</dbReference>
<comment type="catalytic activity">
    <reaction evidence="6 7">
        <text>D-mannitol 1-phosphate + NAD(+) = beta-D-fructose 6-phosphate + NADH + H(+)</text>
        <dbReference type="Rhea" id="RHEA:19661"/>
        <dbReference type="ChEBI" id="CHEBI:15378"/>
        <dbReference type="ChEBI" id="CHEBI:57540"/>
        <dbReference type="ChEBI" id="CHEBI:57634"/>
        <dbReference type="ChEBI" id="CHEBI:57945"/>
        <dbReference type="ChEBI" id="CHEBI:61381"/>
        <dbReference type="EC" id="1.1.1.17"/>
    </reaction>
</comment>
<evidence type="ECO:0000256" key="5">
    <source>
        <dbReference type="ARBA" id="ARBA00023027"/>
    </source>
</evidence>
<evidence type="ECO:0000256" key="4">
    <source>
        <dbReference type="ARBA" id="ARBA00023002"/>
    </source>
</evidence>
<evidence type="ECO:0000256" key="7">
    <source>
        <dbReference type="HAMAP-Rule" id="MF_00196"/>
    </source>
</evidence>
<protein>
    <recommendedName>
        <fullName evidence="3 7">Mannitol-1-phosphate 5-dehydrogenase</fullName>
        <ecNumber evidence="2 7">1.1.1.17</ecNumber>
    </recommendedName>
</protein>
<evidence type="ECO:0000259" key="8">
    <source>
        <dbReference type="Pfam" id="PF01232"/>
    </source>
</evidence>
<dbReference type="Gene3D" id="1.10.1040.10">
    <property type="entry name" value="N-(1-d-carboxylethyl)-l-norvaline Dehydrogenase, domain 2"/>
    <property type="match status" value="1"/>
</dbReference>
<dbReference type="NCBIfam" id="NF002652">
    <property type="entry name" value="PRK02318.2-5"/>
    <property type="match status" value="1"/>
</dbReference>